<dbReference type="InterPro" id="IPR035074">
    <property type="entry name" value="EspA/CesA-like"/>
</dbReference>
<dbReference type="Proteomes" id="UP000254835">
    <property type="component" value="Unassembled WGS sequence"/>
</dbReference>
<sequence>MSSNYYVETPEFIAKHMAESSGKDVMKYYDSPNIINQSDDIFSIGLKVLYSFLDVLSNLASTNFKGMQARSKYANDTQGVSNQVDEIIAKAAKGDDKTKEPLPDSVIDFMRKNGITVDGMSIDEYLKKNGPELDKGQLQAVKASLDNEKNRATDTMSQDQLQLQKMMQSYNVCANNISTLQSGLKDLLMTIARNLC</sequence>
<evidence type="ECO:0000313" key="2">
    <source>
        <dbReference type="Proteomes" id="UP000254835"/>
    </source>
</evidence>
<organism evidence="1 2">
    <name type="scientific">Yersinia frederiksenii</name>
    <dbReference type="NCBI Taxonomy" id="29484"/>
    <lineage>
        <taxon>Bacteria</taxon>
        <taxon>Pseudomonadati</taxon>
        <taxon>Pseudomonadota</taxon>
        <taxon>Gammaproteobacteria</taxon>
        <taxon>Enterobacterales</taxon>
        <taxon>Yersiniaceae</taxon>
        <taxon>Yersinia</taxon>
    </lineage>
</organism>
<dbReference type="AlphaFoldDB" id="A0A380PX28"/>
<accession>A0A380PX28</accession>
<evidence type="ECO:0000313" key="1">
    <source>
        <dbReference type="EMBL" id="SUP78033.1"/>
    </source>
</evidence>
<dbReference type="Pfam" id="PF03433">
    <property type="entry name" value="EspA"/>
    <property type="match status" value="1"/>
</dbReference>
<name>A0A380PX28_YERFR</name>
<protein>
    <submittedName>
        <fullName evidence="1">Methyl-accepting chemotaxis protein</fullName>
    </submittedName>
</protein>
<dbReference type="InterPro" id="IPR005095">
    <property type="entry name" value="EspA"/>
</dbReference>
<dbReference type="OrthoDB" id="8594867at2"/>
<gene>
    <name evidence="1" type="primary">sseB</name>
    <name evidence="1" type="ORF">NCTC11470_03136</name>
</gene>
<dbReference type="SUPFAM" id="SSF116927">
    <property type="entry name" value="EspA/CesA-like"/>
    <property type="match status" value="1"/>
</dbReference>
<dbReference type="EMBL" id="UHJA01000001">
    <property type="protein sequence ID" value="SUP78033.1"/>
    <property type="molecule type" value="Genomic_DNA"/>
</dbReference>
<proteinExistence type="predicted"/>
<reference evidence="1 2" key="1">
    <citation type="submission" date="2018-06" db="EMBL/GenBank/DDBJ databases">
        <authorList>
            <consortium name="Pathogen Informatics"/>
            <person name="Doyle S."/>
        </authorList>
    </citation>
    <scope>NUCLEOTIDE SEQUENCE [LARGE SCALE GENOMIC DNA]</scope>
    <source>
        <strain evidence="1 2">NCTC11470</strain>
    </source>
</reference>